<dbReference type="Proteomes" id="UP000092403">
    <property type="component" value="Unassembled WGS sequence"/>
</dbReference>
<dbReference type="InterPro" id="IPR022803">
    <property type="entry name" value="Ribosomal_uL5_dom_sf"/>
</dbReference>
<dbReference type="PANTHER" id="PTHR38816">
    <property type="entry name" value="EXOSOME SUBUNIT, DUF54 FAMILY-RELATED"/>
    <property type="match status" value="1"/>
</dbReference>
<organism evidence="3 6">
    <name type="scientific">Candidatus Methanofastidiosum methylothiophilum</name>
    <dbReference type="NCBI Taxonomy" id="1705564"/>
    <lineage>
        <taxon>Archaea</taxon>
        <taxon>Methanobacteriati</taxon>
        <taxon>Methanobacteriota</taxon>
        <taxon>Stenosarchaea group</taxon>
        <taxon>Candidatus Methanofastidiosia</taxon>
        <taxon>Candidatus Methanofastidiosales</taxon>
        <taxon>Candidatus Methanofastidiosaceae</taxon>
        <taxon>Candidatus Methanofastidiosum</taxon>
    </lineage>
</organism>
<evidence type="ECO:0000313" key="5">
    <source>
        <dbReference type="Proteomes" id="UP000092401"/>
    </source>
</evidence>
<evidence type="ECO:0008006" key="7">
    <source>
        <dbReference type="Google" id="ProtNLM"/>
    </source>
</evidence>
<dbReference type="AlphaFoldDB" id="A0A150IWX3"/>
<dbReference type="Proteomes" id="UP000092401">
    <property type="component" value="Unassembled WGS sequence"/>
</dbReference>
<reference evidence="4 5" key="1">
    <citation type="journal article" date="2016" name="ISME J.">
        <title>Chasing the elusive Euryarchaeota class WSA2: genomes reveal a uniquely fastidious methyl-reducing methanogen.</title>
        <authorList>
            <person name="Nobu M.K."/>
            <person name="Narihiro T."/>
            <person name="Kuroda K."/>
            <person name="Mei R."/>
            <person name="Liu W.T."/>
        </authorList>
    </citation>
    <scope>NUCLEOTIDE SEQUENCE [LARGE SCALE GENOMIC DNA]</scope>
    <source>
        <strain evidence="1">B03fssc0709_Meth_Bin005</strain>
        <strain evidence="2">B15fssc0709_Meth_Bin003</strain>
        <strain evidence="3">BMIXfssc0709_Meth_Bin006</strain>
    </source>
</reference>
<dbReference type="EMBL" id="LNJC01000037">
    <property type="protein sequence ID" value="KYC49375.1"/>
    <property type="molecule type" value="Genomic_DNA"/>
</dbReference>
<dbReference type="PANTHER" id="PTHR38816:SF1">
    <property type="entry name" value="EXOSOME SUBUNIT"/>
    <property type="match status" value="1"/>
</dbReference>
<dbReference type="EMBL" id="LNGF01000036">
    <property type="protein sequence ID" value="KYC47008.1"/>
    <property type="molecule type" value="Genomic_DNA"/>
</dbReference>
<dbReference type="Pfam" id="PF01877">
    <property type="entry name" value="RNA_binding"/>
    <property type="match status" value="1"/>
</dbReference>
<dbReference type="SUPFAM" id="SSF55282">
    <property type="entry name" value="RL5-like"/>
    <property type="match status" value="1"/>
</dbReference>
<dbReference type="InterPro" id="IPR002739">
    <property type="entry name" value="PAB1135-like"/>
</dbReference>
<dbReference type="EMBL" id="LNGE01000039">
    <property type="protein sequence ID" value="KYC44864.1"/>
    <property type="molecule type" value="Genomic_DNA"/>
</dbReference>
<accession>A0A150IQ36</accession>
<dbReference type="Gene3D" id="3.30.1440.10">
    <property type="match status" value="1"/>
</dbReference>
<sequence>MNPFGIAWIQIETFSHATEDIEKVKLLLSKFFSFEITFNINKTYGHFGNEINIVTVELSKNKEIKEFISNFLKIIDKSYILETLERRLDEDGILFVRMNKERVYNDDFTIDDNGDILVSMKFVTYPKSREKVIENGKLLFSN</sequence>
<evidence type="ECO:0000313" key="4">
    <source>
        <dbReference type="Proteomes" id="UP000091929"/>
    </source>
</evidence>
<evidence type="ECO:0000313" key="1">
    <source>
        <dbReference type="EMBL" id="KYC44864.1"/>
    </source>
</evidence>
<gene>
    <name evidence="1" type="ORF">APG10_01365</name>
    <name evidence="2" type="ORF">APG11_01507</name>
    <name evidence="3" type="ORF">APG12_01521</name>
</gene>
<dbReference type="Proteomes" id="UP000091929">
    <property type="component" value="Unassembled WGS sequence"/>
</dbReference>
<comment type="caution">
    <text evidence="3">The sequence shown here is derived from an EMBL/GenBank/DDBJ whole genome shotgun (WGS) entry which is preliminary data.</text>
</comment>
<evidence type="ECO:0000313" key="3">
    <source>
        <dbReference type="EMBL" id="KYC49375.1"/>
    </source>
</evidence>
<name>A0A150IWX3_9EURY</name>
<accession>A0A150IWX3</accession>
<proteinExistence type="predicted"/>
<evidence type="ECO:0000313" key="6">
    <source>
        <dbReference type="Proteomes" id="UP000092403"/>
    </source>
</evidence>
<protein>
    <recommendedName>
        <fullName evidence="7">Exosome subunit</fullName>
    </recommendedName>
</protein>
<accession>A0A150IJQ6</accession>
<evidence type="ECO:0000313" key="2">
    <source>
        <dbReference type="EMBL" id="KYC47008.1"/>
    </source>
</evidence>